<protein>
    <submittedName>
        <fullName evidence="5">Type 1 glutamine amidotransferase-like domain-containing protein</fullName>
    </submittedName>
</protein>
<evidence type="ECO:0000313" key="5">
    <source>
        <dbReference type="EMBL" id="MBC1486847.1"/>
    </source>
</evidence>
<proteinExistence type="inferred from homology"/>
<accession>A0A7X0X3J2</accession>
<dbReference type="InterPro" id="IPR029062">
    <property type="entry name" value="Class_I_gatase-like"/>
</dbReference>
<dbReference type="GO" id="GO:0016740">
    <property type="term" value="F:transferase activity"/>
    <property type="evidence" value="ECO:0007669"/>
    <property type="project" value="UniProtKB-KW"/>
</dbReference>
<evidence type="ECO:0000256" key="3">
    <source>
        <dbReference type="ARBA" id="ARBA00022801"/>
    </source>
</evidence>
<dbReference type="Gene3D" id="3.40.50.880">
    <property type="match status" value="1"/>
</dbReference>
<comment type="similarity">
    <text evidence="1">Belongs to the peptidase S51 family.</text>
</comment>
<dbReference type="AlphaFoldDB" id="A0A7X0X3J2"/>
<dbReference type="Pfam" id="PF03575">
    <property type="entry name" value="Peptidase_S51"/>
    <property type="match status" value="1"/>
</dbReference>
<evidence type="ECO:0000256" key="4">
    <source>
        <dbReference type="ARBA" id="ARBA00022825"/>
    </source>
</evidence>
<comment type="caution">
    <text evidence="5">The sequence shown here is derived from an EMBL/GenBank/DDBJ whole genome shotgun (WGS) entry which is preliminary data.</text>
</comment>
<dbReference type="RefSeq" id="WP_185383968.1">
    <property type="nucleotide sequence ID" value="NZ_CP124268.1"/>
</dbReference>
<dbReference type="GO" id="GO:0008236">
    <property type="term" value="F:serine-type peptidase activity"/>
    <property type="evidence" value="ECO:0007669"/>
    <property type="project" value="UniProtKB-KW"/>
</dbReference>
<evidence type="ECO:0000313" key="6">
    <source>
        <dbReference type="Proteomes" id="UP000523362"/>
    </source>
</evidence>
<evidence type="ECO:0000256" key="2">
    <source>
        <dbReference type="ARBA" id="ARBA00022670"/>
    </source>
</evidence>
<dbReference type="GO" id="GO:0006508">
    <property type="term" value="P:proteolysis"/>
    <property type="evidence" value="ECO:0007669"/>
    <property type="project" value="UniProtKB-KW"/>
</dbReference>
<keyword evidence="3" id="KW-0378">Hydrolase</keyword>
<dbReference type="FunFam" id="3.40.50.880:FF:000094">
    <property type="entry name" value="Uncharacterized peptidase Lmo0363"/>
    <property type="match status" value="1"/>
</dbReference>
<dbReference type="SUPFAM" id="SSF52317">
    <property type="entry name" value="Class I glutamine amidotransferase-like"/>
    <property type="match status" value="1"/>
</dbReference>
<organism evidence="5 6">
    <name type="scientific">Listeria seeligeri</name>
    <dbReference type="NCBI Taxonomy" id="1640"/>
    <lineage>
        <taxon>Bacteria</taxon>
        <taxon>Bacillati</taxon>
        <taxon>Bacillota</taxon>
        <taxon>Bacilli</taxon>
        <taxon>Bacillales</taxon>
        <taxon>Listeriaceae</taxon>
        <taxon>Listeria</taxon>
    </lineage>
</organism>
<dbReference type="EMBL" id="JAARRG010000008">
    <property type="protein sequence ID" value="MBC1486847.1"/>
    <property type="molecule type" value="Genomic_DNA"/>
</dbReference>
<evidence type="ECO:0000256" key="1">
    <source>
        <dbReference type="ARBA" id="ARBA00006534"/>
    </source>
</evidence>
<keyword evidence="4" id="KW-0720">Serine protease</keyword>
<dbReference type="PANTHER" id="PTHR20842:SF0">
    <property type="entry name" value="ALPHA-ASPARTYL DIPEPTIDASE"/>
    <property type="match status" value="1"/>
</dbReference>
<keyword evidence="2" id="KW-0645">Protease</keyword>
<gene>
    <name evidence="5" type="ORF">HB897_11475</name>
</gene>
<keyword evidence="5" id="KW-0808">Transferase</keyword>
<dbReference type="Proteomes" id="UP000523362">
    <property type="component" value="Unassembled WGS sequence"/>
</dbReference>
<dbReference type="InterPro" id="IPR005320">
    <property type="entry name" value="Peptidase_S51"/>
</dbReference>
<sequence>MKKLFLSSSFADVATIFSDFEKDLAGKTVTFIPTASLVEDVVFYVEAGKKALENLGLIIDELDVSTASFEVIAKKITHNDIIYVTGGNTFFLLQELKRTGADKLITVEVEAGKLYLGESAGAVITGANIEFIKTMDSIDKAPNLTNYDALNLVNFYTVPHFNSVPFKKITQKIVNENEESLKLVPISNKEAILVQDNEITVNFKP</sequence>
<keyword evidence="5" id="KW-0315">Glutamine amidotransferase</keyword>
<dbReference type="PANTHER" id="PTHR20842">
    <property type="entry name" value="PROTEASE S51 ALPHA-ASPARTYL DIPEPTIDASE"/>
    <property type="match status" value="1"/>
</dbReference>
<reference evidence="5 6" key="1">
    <citation type="submission" date="2020-03" db="EMBL/GenBank/DDBJ databases">
        <title>Soil Listeria distribution.</title>
        <authorList>
            <person name="Liao J."/>
            <person name="Wiedmann M."/>
        </authorList>
    </citation>
    <scope>NUCLEOTIDE SEQUENCE [LARGE SCALE GENOMIC DNA]</scope>
    <source>
        <strain evidence="5 6">FSL L7-1560</strain>
    </source>
</reference>
<name>A0A7X0X3J2_LISSE</name>